<organism evidence="2 3">
    <name type="scientific">Mucuna pruriens</name>
    <name type="common">Velvet bean</name>
    <name type="synonym">Dolichos pruriens</name>
    <dbReference type="NCBI Taxonomy" id="157652"/>
    <lineage>
        <taxon>Eukaryota</taxon>
        <taxon>Viridiplantae</taxon>
        <taxon>Streptophyta</taxon>
        <taxon>Embryophyta</taxon>
        <taxon>Tracheophyta</taxon>
        <taxon>Spermatophyta</taxon>
        <taxon>Magnoliopsida</taxon>
        <taxon>eudicotyledons</taxon>
        <taxon>Gunneridae</taxon>
        <taxon>Pentapetalae</taxon>
        <taxon>rosids</taxon>
        <taxon>fabids</taxon>
        <taxon>Fabales</taxon>
        <taxon>Fabaceae</taxon>
        <taxon>Papilionoideae</taxon>
        <taxon>50 kb inversion clade</taxon>
        <taxon>NPAAA clade</taxon>
        <taxon>indigoferoid/millettioid clade</taxon>
        <taxon>Phaseoleae</taxon>
        <taxon>Mucuna</taxon>
    </lineage>
</organism>
<proteinExistence type="predicted"/>
<reference evidence="2" key="1">
    <citation type="submission" date="2018-05" db="EMBL/GenBank/DDBJ databases">
        <title>Draft genome of Mucuna pruriens seed.</title>
        <authorList>
            <person name="Nnadi N.E."/>
            <person name="Vos R."/>
            <person name="Hasami M.H."/>
            <person name="Devisetty U.K."/>
            <person name="Aguiy J.C."/>
        </authorList>
    </citation>
    <scope>NUCLEOTIDE SEQUENCE [LARGE SCALE GENOMIC DNA]</scope>
    <source>
        <strain evidence="2">JCA_2017</strain>
    </source>
</reference>
<comment type="caution">
    <text evidence="2">The sequence shown here is derived from an EMBL/GenBank/DDBJ whole genome shotgun (WGS) entry which is preliminary data.</text>
</comment>
<protein>
    <submittedName>
        <fullName evidence="2">Uncharacterized protein</fullName>
    </submittedName>
</protein>
<accession>A0A371GB52</accession>
<evidence type="ECO:0000256" key="1">
    <source>
        <dbReference type="SAM" id="MobiDB-lite"/>
    </source>
</evidence>
<evidence type="ECO:0000313" key="2">
    <source>
        <dbReference type="EMBL" id="RDX87749.1"/>
    </source>
</evidence>
<feature type="region of interest" description="Disordered" evidence="1">
    <location>
        <begin position="61"/>
        <end position="83"/>
    </location>
</feature>
<keyword evidence="3" id="KW-1185">Reference proteome</keyword>
<feature type="non-terminal residue" evidence="2">
    <location>
        <position position="1"/>
    </location>
</feature>
<gene>
    <name evidence="2" type="ORF">CR513_30746</name>
</gene>
<name>A0A371GB52_MUCPR</name>
<dbReference type="Proteomes" id="UP000257109">
    <property type="component" value="Unassembled WGS sequence"/>
</dbReference>
<dbReference type="EMBL" id="QJKJ01006141">
    <property type="protein sequence ID" value="RDX87749.1"/>
    <property type="molecule type" value="Genomic_DNA"/>
</dbReference>
<dbReference type="AlphaFoldDB" id="A0A371GB52"/>
<evidence type="ECO:0000313" key="3">
    <source>
        <dbReference type="Proteomes" id="UP000257109"/>
    </source>
</evidence>
<sequence>MKHPIEDQSLFGIDLIDELVEECLQRDNSGEGISDFPGETEAFDYLRSIIEEANYDELCTRRNTVSDSKPTKANSIQANRSRP</sequence>